<dbReference type="InterPro" id="IPR000330">
    <property type="entry name" value="SNF2_N"/>
</dbReference>
<name>A0AAD8GQ80_9APIA</name>
<feature type="compositionally biased region" description="Basic and acidic residues" evidence="7">
    <location>
        <begin position="108"/>
        <end position="156"/>
    </location>
</feature>
<evidence type="ECO:0000256" key="1">
    <source>
        <dbReference type="ARBA" id="ARBA00004123"/>
    </source>
</evidence>
<comment type="subcellular location">
    <subcellularLocation>
        <location evidence="1">Nucleus</location>
    </subcellularLocation>
</comment>
<dbReference type="InterPro" id="IPR027417">
    <property type="entry name" value="P-loop_NTPase"/>
</dbReference>
<dbReference type="Gene3D" id="3.40.50.10810">
    <property type="entry name" value="Tandem AAA-ATPase domain"/>
    <property type="match status" value="1"/>
</dbReference>
<proteinExistence type="predicted"/>
<evidence type="ECO:0000256" key="4">
    <source>
        <dbReference type="ARBA" id="ARBA00022806"/>
    </source>
</evidence>
<keyword evidence="11" id="KW-1185">Reference proteome</keyword>
<dbReference type="PROSITE" id="PS51194">
    <property type="entry name" value="HELICASE_CTER"/>
    <property type="match status" value="1"/>
</dbReference>
<evidence type="ECO:0000256" key="5">
    <source>
        <dbReference type="ARBA" id="ARBA00022840"/>
    </source>
</evidence>
<dbReference type="InterPro" id="IPR038718">
    <property type="entry name" value="SNF2-like_sf"/>
</dbReference>
<dbReference type="GO" id="GO:0016787">
    <property type="term" value="F:hydrolase activity"/>
    <property type="evidence" value="ECO:0007669"/>
    <property type="project" value="UniProtKB-KW"/>
</dbReference>
<dbReference type="SMART" id="SM00490">
    <property type="entry name" value="HELICc"/>
    <property type="match status" value="1"/>
</dbReference>
<dbReference type="SMART" id="SM00487">
    <property type="entry name" value="DEXDc"/>
    <property type="match status" value="1"/>
</dbReference>
<dbReference type="PROSITE" id="PS51192">
    <property type="entry name" value="HELICASE_ATP_BIND_1"/>
    <property type="match status" value="1"/>
</dbReference>
<sequence>MEGAYVPVAKRTRSGLTKILLELAAKRPRVARDPAAPVEIIDISDDDDVVPTNGNKGAASKPRKREKSFGTTVDHGENDDNGDEIEGMDVDSETLSDSSSTESDDDETYRGDEIKSRISEKKNDKCKVQEKMVKRGKSEDKKNYKGKQITDESKLKRKEYTPKRMDSRKGGQRIPEAEKAGFHSFPEFDDGSGGIYVNKDVGGSKKNLTIGTAMRNAYKNLDHLKALGDSLNDKGEGLETYVENKLKYKFRFGEEEKEPVEESEFDKELKIIWAEAYMYLYPSDKDEEIDSTQPEFDNDDHSKSETGQATLCSQGNHPRLFLDEQIGIVCKCCSIVVEEIRHILPSFSKPSSSSRRRDTFVQSKASRIDDCLRSESPTPVEHLQDDGAKRHELQSYITTGSVWDLVPGARRTMYEHQREGFEFIWKNLAGDIIIENLEKPLSSSGSGCIISHAPGTGKTRLTIVFLQSFMKLYPDSRPLIIAPKSMLLTWEEEFKKWNINIPFHNMNNLEFSGQENQAAKSISKHMRGRGNNENVPRAVKMLSWKMNQSILGITYALFDKLVGAVTRNAGRTTIVEQMGEALLKLPSLVVLDEGHTPRNEKSFIYKSLLDVETKRRIILSGTPFQNNFTELYNTMCLVSSKFDGTSSESDDKMKKKLRRMGKEIQSRGSGEKLRELKCMISPFVHVHKGNILQKSCPGLKDALILLQPTELQQELIGVLGTNEQKAGHLDLIHAISLVSVHPSLLPERYIQEQQFSTYKIRLEQVKRDPHSGARTKFVMELCRLSEALNEKVLIYSQFIDPLMFTKKQLQAYFGWTEGVEVLYMDGCRDAKQRQTSINSLNDPRSKVRVLLASIKSCSEGIHLVGASRVVLLDVVWNPSVERQAISRAYRLGQKKMVYTYHLIAEEMEFQKYKTQTAKDRLSEMVFSSKDVDSFKQNMPDIVSEDKILQGMFQRNDQLGGLFKQIIYQPKESNLVDTFDLVAED</sequence>
<dbReference type="InterPro" id="IPR049730">
    <property type="entry name" value="SNF2/RAD54-like_C"/>
</dbReference>
<dbReference type="GO" id="GO:0080188">
    <property type="term" value="P:gene silencing by siRNA-directed DNA methylation"/>
    <property type="evidence" value="ECO:0007669"/>
    <property type="project" value="InterPro"/>
</dbReference>
<dbReference type="Pfam" id="PF00176">
    <property type="entry name" value="SNF2-rel_dom"/>
    <property type="match status" value="1"/>
</dbReference>
<dbReference type="InterPro" id="IPR001650">
    <property type="entry name" value="Helicase_C-like"/>
</dbReference>
<dbReference type="Proteomes" id="UP001237642">
    <property type="component" value="Unassembled WGS sequence"/>
</dbReference>
<dbReference type="SUPFAM" id="SSF52540">
    <property type="entry name" value="P-loop containing nucleoside triphosphate hydrolases"/>
    <property type="match status" value="2"/>
</dbReference>
<evidence type="ECO:0000259" key="9">
    <source>
        <dbReference type="PROSITE" id="PS51194"/>
    </source>
</evidence>
<dbReference type="InterPro" id="IPR044567">
    <property type="entry name" value="CLSY/DRD1"/>
</dbReference>
<dbReference type="PANTHER" id="PTHR45821">
    <property type="entry name" value="SNF2 DOMAIN-CONTAINING PROTEIN CLASSY 2-RELATED"/>
    <property type="match status" value="1"/>
</dbReference>
<feature type="region of interest" description="Disordered" evidence="7">
    <location>
        <begin position="288"/>
        <end position="310"/>
    </location>
</feature>
<gene>
    <name evidence="10" type="ORF">POM88_053042</name>
</gene>
<keyword evidence="3" id="KW-0378">Hydrolase</keyword>
<feature type="domain" description="Helicase C-terminal" evidence="9">
    <location>
        <begin position="780"/>
        <end position="932"/>
    </location>
</feature>
<accession>A0AAD8GQ80</accession>
<dbReference type="PANTHER" id="PTHR45821:SF5">
    <property type="entry name" value="SNF2 DOMAIN-CONTAINING PROTEIN CLASSY 4"/>
    <property type="match status" value="1"/>
</dbReference>
<protein>
    <submittedName>
        <fullName evidence="10">SNF2 domain-containing protein CLASSY 4-like</fullName>
    </submittedName>
</protein>
<evidence type="ECO:0000259" key="8">
    <source>
        <dbReference type="PROSITE" id="PS51192"/>
    </source>
</evidence>
<feature type="domain" description="Helicase ATP-binding" evidence="8">
    <location>
        <begin position="439"/>
        <end position="641"/>
    </location>
</feature>
<keyword evidence="5" id="KW-0067">ATP-binding</keyword>
<comment type="caution">
    <text evidence="10">The sequence shown here is derived from an EMBL/GenBank/DDBJ whole genome shotgun (WGS) entry which is preliminary data.</text>
</comment>
<feature type="region of interest" description="Disordered" evidence="7">
    <location>
        <begin position="27"/>
        <end position="156"/>
    </location>
</feature>
<keyword evidence="6" id="KW-0539">Nucleus</keyword>
<evidence type="ECO:0000256" key="6">
    <source>
        <dbReference type="ARBA" id="ARBA00023242"/>
    </source>
</evidence>
<dbReference type="EMBL" id="JAUIZM010000015">
    <property type="protein sequence ID" value="KAK1352611.1"/>
    <property type="molecule type" value="Genomic_DNA"/>
</dbReference>
<dbReference type="AlphaFoldDB" id="A0AAD8GQ80"/>
<evidence type="ECO:0000313" key="10">
    <source>
        <dbReference type="EMBL" id="KAK1352611.1"/>
    </source>
</evidence>
<evidence type="ECO:0000313" key="11">
    <source>
        <dbReference type="Proteomes" id="UP001237642"/>
    </source>
</evidence>
<evidence type="ECO:0000256" key="7">
    <source>
        <dbReference type="SAM" id="MobiDB-lite"/>
    </source>
</evidence>
<keyword evidence="2" id="KW-0547">Nucleotide-binding</keyword>
<reference evidence="10" key="1">
    <citation type="submission" date="2023-02" db="EMBL/GenBank/DDBJ databases">
        <title>Genome of toxic invasive species Heracleum sosnowskyi carries increased number of genes despite the absence of recent whole-genome duplications.</title>
        <authorList>
            <person name="Schelkunov M."/>
            <person name="Shtratnikova V."/>
            <person name="Makarenko M."/>
            <person name="Klepikova A."/>
            <person name="Omelchenko D."/>
            <person name="Novikova G."/>
            <person name="Obukhova E."/>
            <person name="Bogdanov V."/>
            <person name="Penin A."/>
            <person name="Logacheva M."/>
        </authorList>
    </citation>
    <scope>NUCLEOTIDE SEQUENCE</scope>
    <source>
        <strain evidence="10">Hsosn_3</strain>
        <tissue evidence="10">Leaf</tissue>
    </source>
</reference>
<dbReference type="Pfam" id="PF00271">
    <property type="entry name" value="Helicase_C"/>
    <property type="match status" value="1"/>
</dbReference>
<dbReference type="CDD" id="cd18793">
    <property type="entry name" value="SF2_C_SNF"/>
    <property type="match status" value="1"/>
</dbReference>
<dbReference type="GO" id="GO:0005524">
    <property type="term" value="F:ATP binding"/>
    <property type="evidence" value="ECO:0007669"/>
    <property type="project" value="UniProtKB-KW"/>
</dbReference>
<dbReference type="GO" id="GO:0005634">
    <property type="term" value="C:nucleus"/>
    <property type="evidence" value="ECO:0007669"/>
    <property type="project" value="UniProtKB-SubCell"/>
</dbReference>
<reference evidence="10" key="2">
    <citation type="submission" date="2023-05" db="EMBL/GenBank/DDBJ databases">
        <authorList>
            <person name="Schelkunov M.I."/>
        </authorList>
    </citation>
    <scope>NUCLEOTIDE SEQUENCE</scope>
    <source>
        <strain evidence="10">Hsosn_3</strain>
        <tissue evidence="10">Leaf</tissue>
    </source>
</reference>
<dbReference type="Gene3D" id="3.40.50.300">
    <property type="entry name" value="P-loop containing nucleotide triphosphate hydrolases"/>
    <property type="match status" value="1"/>
</dbReference>
<dbReference type="GO" id="GO:0004386">
    <property type="term" value="F:helicase activity"/>
    <property type="evidence" value="ECO:0007669"/>
    <property type="project" value="UniProtKB-KW"/>
</dbReference>
<evidence type="ECO:0000256" key="2">
    <source>
        <dbReference type="ARBA" id="ARBA00022741"/>
    </source>
</evidence>
<organism evidence="10 11">
    <name type="scientific">Heracleum sosnowskyi</name>
    <dbReference type="NCBI Taxonomy" id="360622"/>
    <lineage>
        <taxon>Eukaryota</taxon>
        <taxon>Viridiplantae</taxon>
        <taxon>Streptophyta</taxon>
        <taxon>Embryophyta</taxon>
        <taxon>Tracheophyta</taxon>
        <taxon>Spermatophyta</taxon>
        <taxon>Magnoliopsida</taxon>
        <taxon>eudicotyledons</taxon>
        <taxon>Gunneridae</taxon>
        <taxon>Pentapetalae</taxon>
        <taxon>asterids</taxon>
        <taxon>campanulids</taxon>
        <taxon>Apiales</taxon>
        <taxon>Apiaceae</taxon>
        <taxon>Apioideae</taxon>
        <taxon>apioid superclade</taxon>
        <taxon>Tordylieae</taxon>
        <taxon>Tordyliinae</taxon>
        <taxon>Heracleum</taxon>
    </lineage>
</organism>
<keyword evidence="4" id="KW-0347">Helicase</keyword>
<dbReference type="InterPro" id="IPR014001">
    <property type="entry name" value="Helicase_ATP-bd"/>
</dbReference>
<feature type="compositionally biased region" description="Acidic residues" evidence="7">
    <location>
        <begin position="77"/>
        <end position="94"/>
    </location>
</feature>
<evidence type="ECO:0000256" key="3">
    <source>
        <dbReference type="ARBA" id="ARBA00022801"/>
    </source>
</evidence>